<dbReference type="SUPFAM" id="SSF81321">
    <property type="entry name" value="Family A G protein-coupled receptor-like"/>
    <property type="match status" value="1"/>
</dbReference>
<dbReference type="OrthoDB" id="10037292at2759"/>
<dbReference type="Proteomes" id="UP000198287">
    <property type="component" value="Unassembled WGS sequence"/>
</dbReference>
<accession>A0A226DZK0</accession>
<feature type="transmembrane region" description="Helical" evidence="1">
    <location>
        <begin position="241"/>
        <end position="262"/>
    </location>
</feature>
<feature type="transmembrane region" description="Helical" evidence="1">
    <location>
        <begin position="404"/>
        <end position="423"/>
    </location>
</feature>
<dbReference type="AlphaFoldDB" id="A0A226DZK0"/>
<sequence>MLSAVGTRGGGPLAGGIDRNITTNITRNFECHSDSERHGTLLISLAGAGVLANLSLAGLVIARRSLRRWSSGLLLHGTIVDGTRAALLIPLGLSVLRCQPITRCSFLDTAFLLLATVTSLNLLVASLSDAPLLPPPLLVPSLIQSAGYSRAESQYTSPLYPKGEYSSYHSEYYDDDANLLAETTAMPDSPQCLVFGVFITWFAALTINLGPTFLSGALAAQADTTPTAPSCPLVRGPARHAVLNALWAAVNLLAVFLASAHLRKLKKDLARARMGLLAAAGCGIAGMAGIMQNKQSSSLSQNATTHGSKIPMATVATCGGQTSTLTSHLPHHRSGGGSLATAGELDVLIREAQKNGRCHIRTLSTLAVINLVCWVPLYVVALVAPVGNEQKGTWEDPAPIAYEFTLLAAFAHSILHPLFLLLLHHPLRQGLKHCLIEGCCFICLWLGMDFGIPVSPGGGESSGSMMERGIRRRSQHHELNIDNHHVHAFPGSSRPHSRSHSPHSQVVLHHSAGDLVHIPGSASLLKMKRSVSLKSDRLLVSTGCRNGGPPSPPLILTDDMLPPPPLPPASSAFRKQITKFKYDKKQARWLTTQESGKGQPQPTRCTVFFFPTRRETNIIHSRVSGSGTELPTLDRLLLSPVILSFSLNMMSMDDLSPTSEDNRWPDRF</sequence>
<feature type="transmembrane region" description="Helical" evidence="1">
    <location>
        <begin position="274"/>
        <end position="291"/>
    </location>
</feature>
<feature type="transmembrane region" description="Helical" evidence="1">
    <location>
        <begin position="41"/>
        <end position="62"/>
    </location>
</feature>
<keyword evidence="1" id="KW-0472">Membrane</keyword>
<organism evidence="2 3">
    <name type="scientific">Folsomia candida</name>
    <name type="common">Springtail</name>
    <dbReference type="NCBI Taxonomy" id="158441"/>
    <lineage>
        <taxon>Eukaryota</taxon>
        <taxon>Metazoa</taxon>
        <taxon>Ecdysozoa</taxon>
        <taxon>Arthropoda</taxon>
        <taxon>Hexapoda</taxon>
        <taxon>Collembola</taxon>
        <taxon>Entomobryomorpha</taxon>
        <taxon>Isotomoidea</taxon>
        <taxon>Isotomidae</taxon>
        <taxon>Proisotominae</taxon>
        <taxon>Folsomia</taxon>
    </lineage>
</organism>
<comment type="caution">
    <text evidence="2">The sequence shown here is derived from an EMBL/GenBank/DDBJ whole genome shotgun (WGS) entry which is preliminary data.</text>
</comment>
<evidence type="ECO:0000256" key="1">
    <source>
        <dbReference type="SAM" id="Phobius"/>
    </source>
</evidence>
<gene>
    <name evidence="2" type="ORF">Fcan01_14716</name>
</gene>
<evidence type="ECO:0000313" key="2">
    <source>
        <dbReference type="EMBL" id="OXA50460.1"/>
    </source>
</evidence>
<keyword evidence="1" id="KW-0812">Transmembrane</keyword>
<evidence type="ECO:0000313" key="3">
    <source>
        <dbReference type="Proteomes" id="UP000198287"/>
    </source>
</evidence>
<name>A0A226DZK0_FOLCA</name>
<proteinExistence type="predicted"/>
<dbReference type="Gene3D" id="1.20.1070.10">
    <property type="entry name" value="Rhodopsin 7-helix transmembrane proteins"/>
    <property type="match status" value="1"/>
</dbReference>
<feature type="transmembrane region" description="Helical" evidence="1">
    <location>
        <begin position="363"/>
        <end position="384"/>
    </location>
</feature>
<feature type="transmembrane region" description="Helical" evidence="1">
    <location>
        <begin position="106"/>
        <end position="127"/>
    </location>
</feature>
<reference evidence="2 3" key="1">
    <citation type="submission" date="2015-12" db="EMBL/GenBank/DDBJ databases">
        <title>The genome of Folsomia candida.</title>
        <authorList>
            <person name="Faddeeva A."/>
            <person name="Derks M.F."/>
            <person name="Anvar Y."/>
            <person name="Smit S."/>
            <person name="Van Straalen N."/>
            <person name="Roelofs D."/>
        </authorList>
    </citation>
    <scope>NUCLEOTIDE SEQUENCE [LARGE SCALE GENOMIC DNA]</scope>
    <source>
        <strain evidence="2 3">VU population</strain>
        <tissue evidence="2">Whole body</tissue>
    </source>
</reference>
<keyword evidence="2" id="KW-0675">Receptor</keyword>
<feature type="transmembrane region" description="Helical" evidence="1">
    <location>
        <begin position="193"/>
        <end position="220"/>
    </location>
</feature>
<protein>
    <submittedName>
        <fullName evidence="2">5-hydroxytryptamine receptor 1B</fullName>
    </submittedName>
</protein>
<keyword evidence="1" id="KW-1133">Transmembrane helix</keyword>
<dbReference type="EMBL" id="LNIX01000009">
    <property type="protein sequence ID" value="OXA50460.1"/>
    <property type="molecule type" value="Genomic_DNA"/>
</dbReference>
<keyword evidence="3" id="KW-1185">Reference proteome</keyword>